<evidence type="ECO:0000313" key="3">
    <source>
        <dbReference type="EMBL" id="CAK0737931.1"/>
    </source>
</evidence>
<dbReference type="Gene3D" id="3.40.50.1000">
    <property type="entry name" value="HAD superfamily/HAD-like"/>
    <property type="match status" value="1"/>
</dbReference>
<reference evidence="3 4" key="1">
    <citation type="submission" date="2023-10" db="EMBL/GenBank/DDBJ databases">
        <authorList>
            <person name="Maclean D."/>
            <person name="Macfadyen A."/>
        </authorList>
    </citation>
    <scope>NUCLEOTIDE SEQUENCE [LARGE SCALE GENOMIC DNA]</scope>
</reference>
<keyword evidence="2" id="KW-0378">Hydrolase</keyword>
<evidence type="ECO:0000313" key="4">
    <source>
        <dbReference type="Proteomes" id="UP001314263"/>
    </source>
</evidence>
<dbReference type="Pfam" id="PF00702">
    <property type="entry name" value="Hydrolase"/>
    <property type="match status" value="1"/>
</dbReference>
<dbReference type="InterPro" id="IPR006439">
    <property type="entry name" value="HAD-SF_hydro_IA"/>
</dbReference>
<sequence length="262" mass="29005">MHLKALIFDCDGVILLSEDLHRVAYNAAFEHFQIIPNGKDEIANWSEQFYDKLQNSIGGGKPKMRWYFGEFGWPTSSILNRVPETDDEKTQLIDTLQDWKTLKYQEIVSSGKVPAREGVIRLMDEARAAGLLVGVCSAATKSSAICVLESLLGKERFDSLDVFMAGDDVDQKKPDPMIYRIAAERLSVDPKECLVVEDSTIGLQAAQGAGMRCVITYTSSTSDQDFKGAERVLSGLTDEHTLDWLSQGGSIYDDRQAVAARA</sequence>
<dbReference type="Proteomes" id="UP001314263">
    <property type="component" value="Unassembled WGS sequence"/>
</dbReference>
<dbReference type="PRINTS" id="PR00413">
    <property type="entry name" value="HADHALOGNASE"/>
</dbReference>
<organism evidence="3 4">
    <name type="scientific">Coccomyxa viridis</name>
    <dbReference type="NCBI Taxonomy" id="1274662"/>
    <lineage>
        <taxon>Eukaryota</taxon>
        <taxon>Viridiplantae</taxon>
        <taxon>Chlorophyta</taxon>
        <taxon>core chlorophytes</taxon>
        <taxon>Trebouxiophyceae</taxon>
        <taxon>Trebouxiophyceae incertae sedis</taxon>
        <taxon>Coccomyxaceae</taxon>
        <taxon>Coccomyxa</taxon>
    </lineage>
</organism>
<dbReference type="GO" id="GO:0046872">
    <property type="term" value="F:metal ion binding"/>
    <property type="evidence" value="ECO:0007669"/>
    <property type="project" value="UniProtKB-KW"/>
</dbReference>
<dbReference type="PANTHER" id="PTHR42896:SF4">
    <property type="entry name" value="OS08G0485900 PROTEIN"/>
    <property type="match status" value="1"/>
</dbReference>
<evidence type="ECO:0000256" key="2">
    <source>
        <dbReference type="ARBA" id="ARBA00022801"/>
    </source>
</evidence>
<dbReference type="SFLD" id="SFLDG01129">
    <property type="entry name" value="C1.5:_HAD__Beta-PGM__Phosphata"/>
    <property type="match status" value="1"/>
</dbReference>
<keyword evidence="4" id="KW-1185">Reference proteome</keyword>
<dbReference type="Gene3D" id="1.10.150.240">
    <property type="entry name" value="Putative phosphatase, domain 2"/>
    <property type="match status" value="1"/>
</dbReference>
<dbReference type="FunFam" id="3.40.50.1000:FF:000036">
    <property type="entry name" value="HAD family hydrolase"/>
    <property type="match status" value="1"/>
</dbReference>
<dbReference type="InterPro" id="IPR044999">
    <property type="entry name" value="CbbY-like"/>
</dbReference>
<proteinExistence type="predicted"/>
<dbReference type="NCBIfam" id="TIGR01509">
    <property type="entry name" value="HAD-SF-IA-v3"/>
    <property type="match status" value="1"/>
</dbReference>
<dbReference type="AlphaFoldDB" id="A0AAV1HTD3"/>
<comment type="caution">
    <text evidence="3">The sequence shown here is derived from an EMBL/GenBank/DDBJ whole genome shotgun (WGS) entry which is preliminary data.</text>
</comment>
<dbReference type="InterPro" id="IPR036412">
    <property type="entry name" value="HAD-like_sf"/>
</dbReference>
<protein>
    <submittedName>
        <fullName evidence="3">Uncharacterized protein</fullName>
    </submittedName>
</protein>
<keyword evidence="1" id="KW-0479">Metal-binding</keyword>
<dbReference type="GO" id="GO:0016787">
    <property type="term" value="F:hydrolase activity"/>
    <property type="evidence" value="ECO:0007669"/>
    <property type="project" value="UniProtKB-KW"/>
</dbReference>
<evidence type="ECO:0000256" key="1">
    <source>
        <dbReference type="ARBA" id="ARBA00022723"/>
    </source>
</evidence>
<dbReference type="EMBL" id="CAUYUE010000002">
    <property type="protein sequence ID" value="CAK0737931.1"/>
    <property type="molecule type" value="Genomic_DNA"/>
</dbReference>
<dbReference type="InterPro" id="IPR023198">
    <property type="entry name" value="PGP-like_dom2"/>
</dbReference>
<gene>
    <name evidence="3" type="ORF">CVIRNUC_000969</name>
</gene>
<dbReference type="SFLD" id="SFLDS00003">
    <property type="entry name" value="Haloacid_Dehalogenase"/>
    <property type="match status" value="1"/>
</dbReference>
<dbReference type="InterPro" id="IPR023214">
    <property type="entry name" value="HAD_sf"/>
</dbReference>
<dbReference type="SUPFAM" id="SSF56784">
    <property type="entry name" value="HAD-like"/>
    <property type="match status" value="1"/>
</dbReference>
<dbReference type="PANTHER" id="PTHR42896">
    <property type="entry name" value="XYLULOSE-1,5-BISPHOSPHATE (XUBP) PHOSPHATASE"/>
    <property type="match status" value="1"/>
</dbReference>
<name>A0AAV1HTD3_9CHLO</name>
<accession>A0AAV1HTD3</accession>